<evidence type="ECO:0000256" key="7">
    <source>
        <dbReference type="ARBA" id="ARBA00023289"/>
    </source>
</evidence>
<dbReference type="Proteomes" id="UP000029121">
    <property type="component" value="Unassembled WGS sequence"/>
</dbReference>
<evidence type="ECO:0000313" key="11">
    <source>
        <dbReference type="Proteomes" id="UP000029121"/>
    </source>
</evidence>
<dbReference type="AlphaFoldDB" id="R0GA76"/>
<dbReference type="SMART" id="SM00175">
    <property type="entry name" value="RAB"/>
    <property type="match status" value="1"/>
</dbReference>
<evidence type="ECO:0000256" key="8">
    <source>
        <dbReference type="ARBA" id="ARBA00060176"/>
    </source>
</evidence>
<comment type="similarity">
    <text evidence="2">Belongs to the small GTPase superfamily. Rab family.</text>
</comment>
<dbReference type="Pfam" id="PF00071">
    <property type="entry name" value="Ras"/>
    <property type="match status" value="1"/>
</dbReference>
<dbReference type="GO" id="GO:0005886">
    <property type="term" value="C:plasma membrane"/>
    <property type="evidence" value="ECO:0007669"/>
    <property type="project" value="UniProtKB-SubCell"/>
</dbReference>
<dbReference type="SUPFAM" id="SSF52540">
    <property type="entry name" value="P-loop containing nucleoside triphosphate hydrolases"/>
    <property type="match status" value="1"/>
</dbReference>
<evidence type="ECO:0000313" key="10">
    <source>
        <dbReference type="EMBL" id="EOA32592.1"/>
    </source>
</evidence>
<evidence type="ECO:0000256" key="4">
    <source>
        <dbReference type="ARBA" id="ARBA00023134"/>
    </source>
</evidence>
<name>R0GA76_9BRAS</name>
<reference evidence="11" key="1">
    <citation type="journal article" date="2013" name="Nat. Genet.">
        <title>The Capsella rubella genome and the genomic consequences of rapid mating system evolution.</title>
        <authorList>
            <person name="Slotte T."/>
            <person name="Hazzouri K.M."/>
            <person name="Agren J.A."/>
            <person name="Koenig D."/>
            <person name="Maumus F."/>
            <person name="Guo Y.L."/>
            <person name="Steige K."/>
            <person name="Platts A.E."/>
            <person name="Escobar J.S."/>
            <person name="Newman L.K."/>
            <person name="Wang W."/>
            <person name="Mandakova T."/>
            <person name="Vello E."/>
            <person name="Smith L.M."/>
            <person name="Henz S.R."/>
            <person name="Steffen J."/>
            <person name="Takuno S."/>
            <person name="Brandvain Y."/>
            <person name="Coop G."/>
            <person name="Andolfatto P."/>
            <person name="Hu T.T."/>
            <person name="Blanchette M."/>
            <person name="Clark R.M."/>
            <person name="Quesneville H."/>
            <person name="Nordborg M."/>
            <person name="Gaut B.S."/>
            <person name="Lysak M.A."/>
            <person name="Jenkins J."/>
            <person name="Grimwood J."/>
            <person name="Chapman J."/>
            <person name="Prochnik S."/>
            <person name="Shu S."/>
            <person name="Rokhsar D."/>
            <person name="Schmutz J."/>
            <person name="Weigel D."/>
            <person name="Wright S.I."/>
        </authorList>
    </citation>
    <scope>NUCLEOTIDE SEQUENCE [LARGE SCALE GENOMIC DNA]</scope>
    <source>
        <strain evidence="11">cv. Monte Gargano</strain>
    </source>
</reference>
<dbReference type="GO" id="GO:0003924">
    <property type="term" value="F:GTPase activity"/>
    <property type="evidence" value="ECO:0007669"/>
    <property type="project" value="InterPro"/>
</dbReference>
<dbReference type="EMBL" id="KB870807">
    <property type="protein sequence ID" value="EOA32592.1"/>
    <property type="molecule type" value="Genomic_DNA"/>
</dbReference>
<dbReference type="Gene3D" id="3.40.50.300">
    <property type="entry name" value="P-loop containing nucleotide triphosphate hydrolases"/>
    <property type="match status" value="1"/>
</dbReference>
<dbReference type="eggNOG" id="KOG0098">
    <property type="taxonomic scope" value="Eukaryota"/>
</dbReference>
<accession>R0GA76</accession>
<feature type="region of interest" description="Disordered" evidence="9">
    <location>
        <begin position="187"/>
        <end position="208"/>
    </location>
</feature>
<proteinExistence type="inferred from homology"/>
<dbReference type="SMART" id="SM00173">
    <property type="entry name" value="RAS"/>
    <property type="match status" value="1"/>
</dbReference>
<dbReference type="OrthoDB" id="9989112at2759"/>
<protein>
    <submittedName>
        <fullName evidence="10">Uncharacterized protein</fullName>
    </submittedName>
</protein>
<keyword evidence="4" id="KW-0342">GTP-binding</keyword>
<evidence type="ECO:0000256" key="2">
    <source>
        <dbReference type="ARBA" id="ARBA00006270"/>
    </source>
</evidence>
<dbReference type="InterPro" id="IPR050209">
    <property type="entry name" value="Rab_GTPases_membrane_traffic"/>
</dbReference>
<comment type="function">
    <text evidence="8">Intracellular vesicle trafficking and protein transport.</text>
</comment>
<comment type="subcellular location">
    <subcellularLocation>
        <location evidence="1">Cell membrane</location>
        <topology evidence="1">Lipid-anchor</topology>
        <orientation evidence="1">Cytoplasmic side</orientation>
    </subcellularLocation>
</comment>
<organism evidence="10 11">
    <name type="scientific">Capsella rubella</name>
    <dbReference type="NCBI Taxonomy" id="81985"/>
    <lineage>
        <taxon>Eukaryota</taxon>
        <taxon>Viridiplantae</taxon>
        <taxon>Streptophyta</taxon>
        <taxon>Embryophyta</taxon>
        <taxon>Tracheophyta</taxon>
        <taxon>Spermatophyta</taxon>
        <taxon>Magnoliopsida</taxon>
        <taxon>eudicotyledons</taxon>
        <taxon>Gunneridae</taxon>
        <taxon>Pentapetalae</taxon>
        <taxon>rosids</taxon>
        <taxon>malvids</taxon>
        <taxon>Brassicales</taxon>
        <taxon>Brassicaceae</taxon>
        <taxon>Camelineae</taxon>
        <taxon>Capsella</taxon>
    </lineage>
</organism>
<evidence type="ECO:0000256" key="6">
    <source>
        <dbReference type="ARBA" id="ARBA00023288"/>
    </source>
</evidence>
<dbReference type="GO" id="GO:0005525">
    <property type="term" value="F:GTP binding"/>
    <property type="evidence" value="ECO:0007669"/>
    <property type="project" value="UniProtKB-KW"/>
</dbReference>
<dbReference type="InterPro" id="IPR001806">
    <property type="entry name" value="Small_GTPase"/>
</dbReference>
<dbReference type="PRINTS" id="PR00449">
    <property type="entry name" value="RASTRNSFRMNG"/>
</dbReference>
<evidence type="ECO:0000256" key="9">
    <source>
        <dbReference type="SAM" id="MobiDB-lite"/>
    </source>
</evidence>
<dbReference type="PANTHER" id="PTHR47979">
    <property type="entry name" value="DRAB11-RELATED"/>
    <property type="match status" value="1"/>
</dbReference>
<dbReference type="PROSITE" id="PS51421">
    <property type="entry name" value="RAS"/>
    <property type="match status" value="1"/>
</dbReference>
<dbReference type="PROSITE" id="PS51420">
    <property type="entry name" value="RHO"/>
    <property type="match status" value="1"/>
</dbReference>
<dbReference type="FunFam" id="3.40.50.300:FF:000263">
    <property type="entry name" value="Ras-related protein RABB1c"/>
    <property type="match status" value="1"/>
</dbReference>
<keyword evidence="5" id="KW-0472">Membrane</keyword>
<dbReference type="SMART" id="SM00174">
    <property type="entry name" value="RHO"/>
    <property type="match status" value="1"/>
</dbReference>
<dbReference type="InterPro" id="IPR005225">
    <property type="entry name" value="Small_GTP-bd"/>
</dbReference>
<keyword evidence="11" id="KW-1185">Reference proteome</keyword>
<evidence type="ECO:0000256" key="3">
    <source>
        <dbReference type="ARBA" id="ARBA00022741"/>
    </source>
</evidence>
<keyword evidence="6" id="KW-0449">Lipoprotein</keyword>
<gene>
    <name evidence="10" type="ORF">CARUB_v10015885mg</name>
</gene>
<dbReference type="InterPro" id="IPR027417">
    <property type="entry name" value="P-loop_NTPase"/>
</dbReference>
<sequence>MSYDYLFKYLIIGDTGVGKTCLLLQFTDKRFKPVHNLTIGAEFGNRVVTVDGRSIKFHIWDTAGQETFRSITRSFYRRAVGALLVYDITRRETFKHVASWLEDVQQQVTQNMSIILIGNKCDLVRKRAISKEEGEEFAKQHGLLFLETSARTSQNVDEAFIKTAENILEKIQNGDFDLSNESLGITIGDSRSPRGDAGGRYGTSSQLDDGCCNY</sequence>
<evidence type="ECO:0000256" key="1">
    <source>
        <dbReference type="ARBA" id="ARBA00004342"/>
    </source>
</evidence>
<evidence type="ECO:0000256" key="5">
    <source>
        <dbReference type="ARBA" id="ARBA00023136"/>
    </source>
</evidence>
<dbReference type="NCBIfam" id="TIGR00231">
    <property type="entry name" value="small_GTP"/>
    <property type="match status" value="1"/>
</dbReference>
<dbReference type="KEGG" id="crb:17893122"/>
<dbReference type="SMART" id="SM00176">
    <property type="entry name" value="RAN"/>
    <property type="match status" value="1"/>
</dbReference>
<keyword evidence="3" id="KW-0547">Nucleotide-binding</keyword>
<keyword evidence="7" id="KW-0636">Prenylation</keyword>
<dbReference type="STRING" id="81985.R0GA76"/>
<dbReference type="PROSITE" id="PS51419">
    <property type="entry name" value="RAB"/>
    <property type="match status" value="1"/>
</dbReference>